<dbReference type="Proteomes" id="UP001500618">
    <property type="component" value="Unassembled WGS sequence"/>
</dbReference>
<proteinExistence type="predicted"/>
<evidence type="ECO:0000313" key="5">
    <source>
        <dbReference type="Proteomes" id="UP001500618"/>
    </source>
</evidence>
<dbReference type="CDD" id="cd12797">
    <property type="entry name" value="M23_peptidase"/>
    <property type="match status" value="1"/>
</dbReference>
<reference evidence="5" key="1">
    <citation type="journal article" date="2019" name="Int. J. Syst. Evol. Microbiol.">
        <title>The Global Catalogue of Microorganisms (GCM) 10K type strain sequencing project: providing services to taxonomists for standard genome sequencing and annotation.</title>
        <authorList>
            <consortium name="The Broad Institute Genomics Platform"/>
            <consortium name="The Broad Institute Genome Sequencing Center for Infectious Disease"/>
            <person name="Wu L."/>
            <person name="Ma J."/>
        </authorList>
    </citation>
    <scope>NUCLEOTIDE SEQUENCE [LARGE SCALE GENOMIC DNA]</scope>
    <source>
        <strain evidence="5">JCM 14718</strain>
    </source>
</reference>
<dbReference type="InterPro" id="IPR016047">
    <property type="entry name" value="M23ase_b-sheet_dom"/>
</dbReference>
<dbReference type="SUPFAM" id="SSF51261">
    <property type="entry name" value="Duplicated hybrid motif"/>
    <property type="match status" value="1"/>
</dbReference>
<evidence type="ECO:0000256" key="1">
    <source>
        <dbReference type="ARBA" id="ARBA00022729"/>
    </source>
</evidence>
<dbReference type="EMBL" id="BAAANY010000014">
    <property type="protein sequence ID" value="GAA1686728.1"/>
    <property type="molecule type" value="Genomic_DNA"/>
</dbReference>
<evidence type="ECO:0000256" key="2">
    <source>
        <dbReference type="SAM" id="SignalP"/>
    </source>
</evidence>
<keyword evidence="5" id="KW-1185">Reference proteome</keyword>
<dbReference type="InterPro" id="IPR050570">
    <property type="entry name" value="Cell_wall_metabolism_enzyme"/>
</dbReference>
<gene>
    <name evidence="4" type="ORF">GCM10009765_40310</name>
</gene>
<feature type="chain" id="PRO_5045078386" description="M23ase beta-sheet core domain-containing protein" evidence="2">
    <location>
        <begin position="28"/>
        <end position="417"/>
    </location>
</feature>
<accession>A0ABP4TE99</accession>
<feature type="signal peptide" evidence="2">
    <location>
        <begin position="1"/>
        <end position="27"/>
    </location>
</feature>
<name>A0ABP4TE99_9ACTN</name>
<dbReference type="InterPro" id="IPR011055">
    <property type="entry name" value="Dup_hybrid_motif"/>
</dbReference>
<dbReference type="PANTHER" id="PTHR21666:SF289">
    <property type="entry name" value="L-ALA--D-GLU ENDOPEPTIDASE"/>
    <property type="match status" value="1"/>
</dbReference>
<dbReference type="Gene3D" id="2.70.70.10">
    <property type="entry name" value="Glucose Permease (Domain IIA)"/>
    <property type="match status" value="1"/>
</dbReference>
<dbReference type="PANTHER" id="PTHR21666">
    <property type="entry name" value="PEPTIDASE-RELATED"/>
    <property type="match status" value="1"/>
</dbReference>
<dbReference type="RefSeq" id="WP_344311773.1">
    <property type="nucleotide sequence ID" value="NZ_BAAANY010000014.1"/>
</dbReference>
<comment type="caution">
    <text evidence="4">The sequence shown here is derived from an EMBL/GenBank/DDBJ whole genome shotgun (WGS) entry which is preliminary data.</text>
</comment>
<keyword evidence="1 2" id="KW-0732">Signal</keyword>
<organism evidence="4 5">
    <name type="scientific">Fodinicola feengrottensis</name>
    <dbReference type="NCBI Taxonomy" id="435914"/>
    <lineage>
        <taxon>Bacteria</taxon>
        <taxon>Bacillati</taxon>
        <taxon>Actinomycetota</taxon>
        <taxon>Actinomycetes</taxon>
        <taxon>Mycobacteriales</taxon>
        <taxon>Fodinicola</taxon>
    </lineage>
</organism>
<evidence type="ECO:0000313" key="4">
    <source>
        <dbReference type="EMBL" id="GAA1686728.1"/>
    </source>
</evidence>
<protein>
    <recommendedName>
        <fullName evidence="3">M23ase beta-sheet core domain-containing protein</fullName>
    </recommendedName>
</protein>
<dbReference type="Pfam" id="PF01551">
    <property type="entry name" value="Peptidase_M23"/>
    <property type="match status" value="1"/>
</dbReference>
<evidence type="ECO:0000259" key="3">
    <source>
        <dbReference type="Pfam" id="PF01551"/>
    </source>
</evidence>
<feature type="domain" description="M23ase beta-sheet core" evidence="3">
    <location>
        <begin position="312"/>
        <end position="411"/>
    </location>
</feature>
<sequence>MRRRVQVTVAAALLAVVAVVGTQPALGDDKPGGSSNQQSVDKQLAQAEAILEGVNAKAQQAATALARTNALLPGARETVARTQGQVAAAQVVSASAQRAATQARTELATAAQQVSAADTVVKHARDTVGSFAADAYKGIGMVNLGAVLNAESPSQLATNMAYLNLASGKQRQALNAATAARQAATEQRNAYVLKKQAAEAAASQASTALVGAQKAAAAATAAQAQVQGLVTQQTSAVNAVNAQRSGVVAQVGKLQDESNRIAAQLRGVASSPRGGPANGSLLSPGYLLKPVDGWKSSDFGYRYDPYYHVWQLHAGTDLAAPHGTPIYAAAAGTVVRAGWNGGYGNYTCIYHGKLRDGRGVSTCYGHQSAILVSDGQYVQRGQLIGRVGTTGASTGNHLHFEVRLDGDPVNPLRYLNV</sequence>